<dbReference type="InterPro" id="IPR039901">
    <property type="entry name" value="Kdotransferase"/>
</dbReference>
<dbReference type="InterPro" id="IPR007507">
    <property type="entry name" value="Glycos_transf_N"/>
</dbReference>
<dbReference type="Proteomes" id="UP000802098">
    <property type="component" value="Unassembled WGS sequence"/>
</dbReference>
<evidence type="ECO:0000259" key="9">
    <source>
        <dbReference type="Pfam" id="PF04413"/>
    </source>
</evidence>
<dbReference type="RefSeq" id="WP_009856359.1">
    <property type="nucleotide sequence ID" value="NZ_JAAOCD010000006.1"/>
</dbReference>
<keyword evidence="7" id="KW-0448">Lipopolysaccharide biosynthesis</keyword>
<dbReference type="EC" id="2.4.99.12" evidence="2 7"/>
<protein>
    <recommendedName>
        <fullName evidence="3 7">3-deoxy-D-manno-octulosonic acid transferase</fullName>
        <shortName evidence="7">Kdo transferase</shortName>
        <ecNumber evidence="2 7">2.4.99.12</ecNumber>
    </recommendedName>
    <alternativeName>
        <fullName evidence="5 7">Lipid IV(A) 3-deoxy-D-manno-octulosonic acid transferase</fullName>
    </alternativeName>
</protein>
<evidence type="ECO:0000313" key="10">
    <source>
        <dbReference type="EMBL" id="NHK99408.1"/>
    </source>
</evidence>
<keyword evidence="7" id="KW-1003">Cell membrane</keyword>
<keyword evidence="7" id="KW-0472">Membrane</keyword>
<evidence type="ECO:0000256" key="7">
    <source>
        <dbReference type="RuleBase" id="RU365103"/>
    </source>
</evidence>
<feature type="region of interest" description="Disordered" evidence="8">
    <location>
        <begin position="1"/>
        <end position="22"/>
    </location>
</feature>
<sequence length="417" mass="44643">MRVAETLSDLRGNAAGPVLGDTPPPRQPAWWAFVSTIGELHSTAPLLAAVQARLPGQRMVLVTDHEHYVPSYRARFPEADVVHTRGHSRDAKRLAGWRPPALVVVAEIPLLPGDAPCRCSAALLLEARAAGARLVAVNGWLYGDTPPSRMDRLERRLLGPALLGQYDTICVQAEAQRNTLVAHGAAPDRTHVVGNLKLDALRSAAPLPAQPGAALLRAVAAAGRPVVVAGSLTRQDEESLLLDAFVELRRQRPGALLVVAPRHPEVVSNLERLDGALARRGLQASRRSALREGLPAEGFDVLVLDTIGELRGCYADADVAHVGVDHNVLEPLLFGKPTTVSGRWCRDYPSYPVFRRLSDAGALQHAADAGALARAWDEAIAGRLAGLVEAARRELGAEPSSLERHLAALEPVLSRLA</sequence>
<feature type="domain" description="3-deoxy-D-manno-octulosonic-acid transferase N-terminal" evidence="9">
    <location>
        <begin position="123"/>
        <end position="199"/>
    </location>
</feature>
<comment type="function">
    <text evidence="7">Involved in lipopolysaccharide (LPS) biosynthesis. Catalyzes the transfer of 3-deoxy-D-manno-octulosonate (Kdo) residue(s) from CMP-Kdo to lipid IV(A), the tetraacyldisaccharide-1,4'-bisphosphate precursor of lipid A.</text>
</comment>
<comment type="subcellular location">
    <subcellularLocation>
        <location evidence="7">Cell membrane</location>
    </subcellularLocation>
</comment>
<dbReference type="Gene3D" id="3.40.50.2000">
    <property type="entry name" value="Glycogen Phosphorylase B"/>
    <property type="match status" value="1"/>
</dbReference>
<evidence type="ECO:0000256" key="5">
    <source>
        <dbReference type="ARBA" id="ARBA00031445"/>
    </source>
</evidence>
<evidence type="ECO:0000256" key="4">
    <source>
        <dbReference type="ARBA" id="ARBA00022679"/>
    </source>
</evidence>
<name>A0ABX0HXS6_9BURK</name>
<evidence type="ECO:0000256" key="6">
    <source>
        <dbReference type="ARBA" id="ARBA00049183"/>
    </source>
</evidence>
<evidence type="ECO:0000256" key="1">
    <source>
        <dbReference type="ARBA" id="ARBA00004713"/>
    </source>
</evidence>
<dbReference type="Gene3D" id="3.40.50.11720">
    <property type="entry name" value="3-Deoxy-D-manno-octulosonic-acid transferase, N-terminal domain"/>
    <property type="match status" value="1"/>
</dbReference>
<comment type="caution">
    <text evidence="10">The sequence shown here is derived from an EMBL/GenBank/DDBJ whole genome shotgun (WGS) entry which is preliminary data.</text>
</comment>
<keyword evidence="4 7" id="KW-0808">Transferase</keyword>
<comment type="pathway">
    <text evidence="1 7">Bacterial outer membrane biogenesis; LPS core biosynthesis.</text>
</comment>
<dbReference type="PANTHER" id="PTHR42755:SF1">
    <property type="entry name" value="3-DEOXY-D-MANNO-OCTULOSONIC ACID TRANSFERASE, MITOCHONDRIAL-RELATED"/>
    <property type="match status" value="1"/>
</dbReference>
<evidence type="ECO:0000256" key="3">
    <source>
        <dbReference type="ARBA" id="ARBA00019077"/>
    </source>
</evidence>
<dbReference type="SUPFAM" id="SSF53756">
    <property type="entry name" value="UDP-Glycosyltransferase/glycogen phosphorylase"/>
    <property type="match status" value="1"/>
</dbReference>
<dbReference type="InterPro" id="IPR038107">
    <property type="entry name" value="Glycos_transf_N_sf"/>
</dbReference>
<evidence type="ECO:0000256" key="8">
    <source>
        <dbReference type="SAM" id="MobiDB-lite"/>
    </source>
</evidence>
<dbReference type="PANTHER" id="PTHR42755">
    <property type="entry name" value="3-DEOXY-MANNO-OCTULOSONATE CYTIDYLYLTRANSFERASE"/>
    <property type="match status" value="1"/>
</dbReference>
<dbReference type="EMBL" id="JAAOCD010000006">
    <property type="protein sequence ID" value="NHK99408.1"/>
    <property type="molecule type" value="Genomic_DNA"/>
</dbReference>
<comment type="catalytic activity">
    <reaction evidence="6 7">
        <text>lipid IVA (E. coli) + CMP-3-deoxy-beta-D-manno-octulosonate = alpha-Kdo-(2-&gt;6)-lipid IVA (E. coli) + CMP + H(+)</text>
        <dbReference type="Rhea" id="RHEA:28066"/>
        <dbReference type="ChEBI" id="CHEBI:15378"/>
        <dbReference type="ChEBI" id="CHEBI:58603"/>
        <dbReference type="ChEBI" id="CHEBI:60364"/>
        <dbReference type="ChEBI" id="CHEBI:60377"/>
        <dbReference type="ChEBI" id="CHEBI:85987"/>
        <dbReference type="EC" id="2.4.99.12"/>
    </reaction>
</comment>
<dbReference type="Pfam" id="PF04413">
    <property type="entry name" value="Glycos_transf_N"/>
    <property type="match status" value="1"/>
</dbReference>
<evidence type="ECO:0000256" key="2">
    <source>
        <dbReference type="ARBA" id="ARBA00012621"/>
    </source>
</evidence>
<keyword evidence="11" id="KW-1185">Reference proteome</keyword>
<organism evidence="10 11">
    <name type="scientific">Rubrivivax benzoatilyticus</name>
    <dbReference type="NCBI Taxonomy" id="316997"/>
    <lineage>
        <taxon>Bacteria</taxon>
        <taxon>Pseudomonadati</taxon>
        <taxon>Pseudomonadota</taxon>
        <taxon>Betaproteobacteria</taxon>
        <taxon>Burkholderiales</taxon>
        <taxon>Sphaerotilaceae</taxon>
        <taxon>Rubrivivax</taxon>
    </lineage>
</organism>
<accession>A0ABX0HXS6</accession>
<evidence type="ECO:0000313" key="11">
    <source>
        <dbReference type="Proteomes" id="UP000802098"/>
    </source>
</evidence>
<proteinExistence type="inferred from homology"/>
<gene>
    <name evidence="10" type="ORF">G7087_13565</name>
</gene>
<comment type="similarity">
    <text evidence="7">Belongs to the glycosyltransferase group 1 family.</text>
</comment>
<reference evidence="10 11" key="1">
    <citation type="submission" date="2020-03" db="EMBL/GenBank/DDBJ databases">
        <title>Rubrivivax benzoatilyticus JA2 (sequenced after 10 years sub-culturing).</title>
        <authorList>
            <person name="Gupta D."/>
            <person name="Chintalapati S."/>
            <person name="Chintalapati V.R."/>
        </authorList>
    </citation>
    <scope>NUCLEOTIDE SEQUENCE [LARGE SCALE GENOMIC DNA]</scope>
    <source>
        <strain evidence="10 11">JA2-Mal</strain>
    </source>
</reference>